<evidence type="ECO:0000256" key="5">
    <source>
        <dbReference type="ARBA" id="ARBA00023136"/>
    </source>
</evidence>
<dbReference type="GO" id="GO:0005886">
    <property type="term" value="C:plasma membrane"/>
    <property type="evidence" value="ECO:0007669"/>
    <property type="project" value="UniProtKB-SubCell"/>
</dbReference>
<gene>
    <name evidence="9" type="ORF">G6045_28155</name>
</gene>
<dbReference type="EMBL" id="JAAKZW010000154">
    <property type="protein sequence ID" value="NGO79497.1"/>
    <property type="molecule type" value="Genomic_DNA"/>
</dbReference>
<evidence type="ECO:0000313" key="10">
    <source>
        <dbReference type="Proteomes" id="UP000481109"/>
    </source>
</evidence>
<keyword evidence="10" id="KW-1185">Reference proteome</keyword>
<reference evidence="9 10" key="1">
    <citation type="submission" date="2020-02" db="EMBL/GenBank/DDBJ databases">
        <title>Whole-genome analyses of novel actinobacteria.</title>
        <authorList>
            <person name="Sahin N."/>
            <person name="Tokatli A."/>
        </authorList>
    </citation>
    <scope>NUCLEOTIDE SEQUENCE [LARGE SCALE GENOMIC DNA]</scope>
    <source>
        <strain evidence="9 10">YC504</strain>
    </source>
</reference>
<dbReference type="InterPro" id="IPR003838">
    <property type="entry name" value="ABC3_permease_C"/>
</dbReference>
<dbReference type="RefSeq" id="WP_165334941.1">
    <property type="nucleotide sequence ID" value="NZ_JAAKZW010000154.1"/>
</dbReference>
<feature type="transmembrane region" description="Helical" evidence="7">
    <location>
        <begin position="501"/>
        <end position="521"/>
    </location>
</feature>
<keyword evidence="3 7" id="KW-0812">Transmembrane</keyword>
<evidence type="ECO:0000256" key="7">
    <source>
        <dbReference type="SAM" id="Phobius"/>
    </source>
</evidence>
<feature type="transmembrane region" description="Helical" evidence="7">
    <location>
        <begin position="422"/>
        <end position="441"/>
    </location>
</feature>
<feature type="transmembrane region" description="Helical" evidence="7">
    <location>
        <begin position="330"/>
        <end position="350"/>
    </location>
</feature>
<evidence type="ECO:0000259" key="8">
    <source>
        <dbReference type="Pfam" id="PF02687"/>
    </source>
</evidence>
<name>A0A6G4XRR4_9ACTN</name>
<proteinExistence type="inferred from homology"/>
<comment type="subcellular location">
    <subcellularLocation>
        <location evidence="1">Cell membrane</location>
        <topology evidence="1">Multi-pass membrane protein</topology>
    </subcellularLocation>
</comment>
<dbReference type="Proteomes" id="UP000481109">
    <property type="component" value="Unassembled WGS sequence"/>
</dbReference>
<feature type="transmembrane region" description="Helical" evidence="7">
    <location>
        <begin position="723"/>
        <end position="746"/>
    </location>
</feature>
<feature type="transmembrane region" description="Helical" evidence="7">
    <location>
        <begin position="808"/>
        <end position="829"/>
    </location>
</feature>
<protein>
    <submittedName>
        <fullName evidence="9">ABC transporter permease</fullName>
    </submittedName>
</protein>
<dbReference type="AlphaFoldDB" id="A0A6G4XRR4"/>
<organism evidence="9 10">
    <name type="scientific">Streptomyces mesophilus</name>
    <dbReference type="NCBI Taxonomy" id="1775132"/>
    <lineage>
        <taxon>Bacteria</taxon>
        <taxon>Bacillati</taxon>
        <taxon>Actinomycetota</taxon>
        <taxon>Actinomycetes</taxon>
        <taxon>Kitasatosporales</taxon>
        <taxon>Streptomycetaceae</taxon>
        <taxon>Streptomyces</taxon>
    </lineage>
</organism>
<keyword evidence="5 7" id="KW-0472">Membrane</keyword>
<feature type="transmembrane region" description="Helical" evidence="7">
    <location>
        <begin position="275"/>
        <end position="296"/>
    </location>
</feature>
<evidence type="ECO:0000256" key="6">
    <source>
        <dbReference type="ARBA" id="ARBA00038076"/>
    </source>
</evidence>
<feature type="transmembrane region" description="Helical" evidence="7">
    <location>
        <begin position="453"/>
        <end position="480"/>
    </location>
</feature>
<feature type="transmembrane region" description="Helical" evidence="7">
    <location>
        <begin position="772"/>
        <end position="796"/>
    </location>
</feature>
<dbReference type="GO" id="GO:0022857">
    <property type="term" value="F:transmembrane transporter activity"/>
    <property type="evidence" value="ECO:0007669"/>
    <property type="project" value="TreeGrafter"/>
</dbReference>
<dbReference type="Pfam" id="PF02687">
    <property type="entry name" value="FtsX"/>
    <property type="match status" value="1"/>
</dbReference>
<dbReference type="PANTHER" id="PTHR30572">
    <property type="entry name" value="MEMBRANE COMPONENT OF TRANSPORTER-RELATED"/>
    <property type="match status" value="1"/>
</dbReference>
<comment type="caution">
    <text evidence="9">The sequence shown here is derived from an EMBL/GenBank/DDBJ whole genome shotgun (WGS) entry which is preliminary data.</text>
</comment>
<feature type="domain" description="ABC3 transporter permease C-terminal" evidence="8">
    <location>
        <begin position="278"/>
        <end position="390"/>
    </location>
</feature>
<dbReference type="InterPro" id="IPR050250">
    <property type="entry name" value="Macrolide_Exporter_MacB"/>
</dbReference>
<comment type="similarity">
    <text evidence="6">Belongs to the ABC-4 integral membrane protein family.</text>
</comment>
<sequence length="834" mass="85409">MRGPQSLLAARAHRAHRRAWWAVAAALLGTSALLGSFALTLASTALGHARVERYAGAPVVVAGDQTTRYTAKPWGSEPETATAALTERVRLPDATLDVLRDVAGVRAVVPDVSVPLASGGRLLDGHPWDVARLAPYKLLEGRAPARRGEIVVSADQGRSPGERIGLSAHGTARTYEIVGVAQGKGSVYFTQAQARTLAGHPGSVDAIGLLPEPGVSRTELYERTRTALDAAGARDVSAPHRAKDDVRPLRVLTGDGRGLAERLEAPAARTGALELLGAIAATVVLVAFLVISSLVAQALRQRAAELALLRAVGASPRQLRASVGREVLRVAVRPALLGALASVPAFFGLLHLLRSGGALPAGLELPTPVWLFAAPLVTAGLTVGAARLAALLGCARAARVRPAQALGEAHGASRDPGKGRRIAGLVLLGLGVGSAGASAAQSGAAAAMAASTAALTMVIGCAVLGPWIARGALAVLGRILRRRGPQGRLAASELTANTARFGAAITPIALVTAFVVVQLGAGTTMQRAGERQAAAALHAELRVTGGGSPEEIRRMPGVAAATGLVRGTVVVAGKEAGAPKLDRLPVLGVTPEGLTRTLDPGPVQGSLDELRPGTVSVGSDRSRAQDLHVGSRTQVRFGDGAQRTLKVVAVHERGLALGELLFSHDELTRHMTSPDTAEVLVATDDAASVRDGLGKVPGADVTVARPLHLTLPDQALNDRLGRIAVAAIGGFTMLAVLSTLTLISVGRRPALRLLRRVGAGRAQVRGMLRAEAAVVALTGLALGTAVAAVPLLAFSFATARALPYLPLAQAALIAVVVTATAFAGTLLPVRGASR</sequence>
<dbReference type="PANTHER" id="PTHR30572:SF4">
    <property type="entry name" value="ABC TRANSPORTER PERMEASE YTRF"/>
    <property type="match status" value="1"/>
</dbReference>
<accession>A0A6G4XRR4</accession>
<evidence type="ECO:0000313" key="9">
    <source>
        <dbReference type="EMBL" id="NGO79497.1"/>
    </source>
</evidence>
<evidence type="ECO:0000256" key="1">
    <source>
        <dbReference type="ARBA" id="ARBA00004651"/>
    </source>
</evidence>
<evidence type="ECO:0000256" key="4">
    <source>
        <dbReference type="ARBA" id="ARBA00022989"/>
    </source>
</evidence>
<evidence type="ECO:0000256" key="2">
    <source>
        <dbReference type="ARBA" id="ARBA00022475"/>
    </source>
</evidence>
<keyword evidence="4 7" id="KW-1133">Transmembrane helix</keyword>
<feature type="transmembrane region" description="Helical" evidence="7">
    <location>
        <begin position="370"/>
        <end position="392"/>
    </location>
</feature>
<keyword evidence="2" id="KW-1003">Cell membrane</keyword>
<evidence type="ECO:0000256" key="3">
    <source>
        <dbReference type="ARBA" id="ARBA00022692"/>
    </source>
</evidence>